<dbReference type="Gramene" id="PRQ18355">
    <property type="protein sequence ID" value="PRQ18355"/>
    <property type="gene ID" value="RchiOBHm_Chr7g0205101"/>
</dbReference>
<gene>
    <name evidence="1" type="ORF">RchiOBHm_Chr7g0205101</name>
</gene>
<reference evidence="1 2" key="1">
    <citation type="journal article" date="2018" name="Nat. Genet.">
        <title>The Rosa genome provides new insights in the design of modern roses.</title>
        <authorList>
            <person name="Bendahmane M."/>
        </authorList>
    </citation>
    <scope>NUCLEOTIDE SEQUENCE [LARGE SCALE GENOMIC DNA]</scope>
    <source>
        <strain evidence="2">cv. Old Blush</strain>
    </source>
</reference>
<proteinExistence type="predicted"/>
<keyword evidence="2" id="KW-1185">Reference proteome</keyword>
<name>A0A2P6P8U9_ROSCH</name>
<organism evidence="1 2">
    <name type="scientific">Rosa chinensis</name>
    <name type="common">China rose</name>
    <dbReference type="NCBI Taxonomy" id="74649"/>
    <lineage>
        <taxon>Eukaryota</taxon>
        <taxon>Viridiplantae</taxon>
        <taxon>Streptophyta</taxon>
        <taxon>Embryophyta</taxon>
        <taxon>Tracheophyta</taxon>
        <taxon>Spermatophyta</taxon>
        <taxon>Magnoliopsida</taxon>
        <taxon>eudicotyledons</taxon>
        <taxon>Gunneridae</taxon>
        <taxon>Pentapetalae</taxon>
        <taxon>rosids</taxon>
        <taxon>fabids</taxon>
        <taxon>Rosales</taxon>
        <taxon>Rosaceae</taxon>
        <taxon>Rosoideae</taxon>
        <taxon>Rosoideae incertae sedis</taxon>
        <taxon>Rosa</taxon>
    </lineage>
</organism>
<sequence>MTGVRAMAPRNASEVQQRKARVEIGVAVEFCEEENKGCEMRVRLIYRVRGEQQWRTTENLYCGLWWAEFLGAWDFTAQSTAG</sequence>
<dbReference type="Proteomes" id="UP000238479">
    <property type="component" value="Chromosome 7"/>
</dbReference>
<evidence type="ECO:0000313" key="2">
    <source>
        <dbReference type="Proteomes" id="UP000238479"/>
    </source>
</evidence>
<evidence type="ECO:0000313" key="1">
    <source>
        <dbReference type="EMBL" id="PRQ18355.1"/>
    </source>
</evidence>
<protein>
    <submittedName>
        <fullName evidence="1">Uncharacterized protein</fullName>
    </submittedName>
</protein>
<dbReference type="EMBL" id="PDCK01000045">
    <property type="protein sequence ID" value="PRQ18355.1"/>
    <property type="molecule type" value="Genomic_DNA"/>
</dbReference>
<comment type="caution">
    <text evidence="1">The sequence shown here is derived from an EMBL/GenBank/DDBJ whole genome shotgun (WGS) entry which is preliminary data.</text>
</comment>
<accession>A0A2P6P8U9</accession>
<dbReference type="AlphaFoldDB" id="A0A2P6P8U9"/>